<name>A0A1W0WLK7_HYPEX</name>
<dbReference type="InterPro" id="IPR036426">
    <property type="entry name" value="Bulb-type_lectin_dom_sf"/>
</dbReference>
<gene>
    <name evidence="2" type="ORF">BV898_09724</name>
</gene>
<dbReference type="OrthoDB" id="1884773at2759"/>
<dbReference type="PROSITE" id="PS50927">
    <property type="entry name" value="BULB_LECTIN"/>
    <property type="match status" value="1"/>
</dbReference>
<evidence type="ECO:0000313" key="2">
    <source>
        <dbReference type="EMBL" id="OQV16088.1"/>
    </source>
</evidence>
<dbReference type="Gene3D" id="2.90.10.30">
    <property type="match status" value="1"/>
</dbReference>
<keyword evidence="3" id="KW-1185">Reference proteome</keyword>
<proteinExistence type="predicted"/>
<dbReference type="Proteomes" id="UP000192578">
    <property type="component" value="Unassembled WGS sequence"/>
</dbReference>
<feature type="domain" description="Bulb-type lectin" evidence="1">
    <location>
        <begin position="85"/>
        <end position="203"/>
    </location>
</feature>
<accession>A0A1W0WLK7</accession>
<evidence type="ECO:0000313" key="3">
    <source>
        <dbReference type="Proteomes" id="UP000192578"/>
    </source>
</evidence>
<dbReference type="SUPFAM" id="SSF51110">
    <property type="entry name" value="alpha-D-mannose-specific plant lectins"/>
    <property type="match status" value="1"/>
</dbReference>
<evidence type="ECO:0000259" key="1">
    <source>
        <dbReference type="PROSITE" id="PS50927"/>
    </source>
</evidence>
<sequence>MDSYSQMLGLSLGHGRRQVRMQPETRFRCENHAFSVLNYTGQTACGLASFNPYAVTTTTEGTVSTTTTDEPLTNDNTTAASPAVRNYIYRGGYLRSGDSLFSSEQTFKLAMQSDGDLVVYKLKVNGDAEVSTWASNTFRMYEKPQSLHVLLNDNVVLLNARGEPVWNLGTLGMPFAGLSLFLLNNGSLCLAPITQNSTCVWHSPAPSGTGTGMWINLADSMHKSVLGNATNYPDKWSPLSPGKS</sequence>
<dbReference type="InterPro" id="IPR001480">
    <property type="entry name" value="Bulb-type_lectin_dom"/>
</dbReference>
<comment type="caution">
    <text evidence="2">The sequence shown here is derived from an EMBL/GenBank/DDBJ whole genome shotgun (WGS) entry which is preliminary data.</text>
</comment>
<dbReference type="AlphaFoldDB" id="A0A1W0WLK7"/>
<reference evidence="3" key="1">
    <citation type="submission" date="2017-01" db="EMBL/GenBank/DDBJ databases">
        <title>Comparative genomics of anhydrobiosis in the tardigrade Hypsibius dujardini.</title>
        <authorList>
            <person name="Yoshida Y."/>
            <person name="Koutsovoulos G."/>
            <person name="Laetsch D."/>
            <person name="Stevens L."/>
            <person name="Kumar S."/>
            <person name="Horikawa D."/>
            <person name="Ishino K."/>
            <person name="Komine S."/>
            <person name="Tomita M."/>
            <person name="Blaxter M."/>
            <person name="Arakawa K."/>
        </authorList>
    </citation>
    <scope>NUCLEOTIDE SEQUENCE [LARGE SCALE GENOMIC DNA]</scope>
    <source>
        <strain evidence="3">Z151</strain>
    </source>
</reference>
<organism evidence="2 3">
    <name type="scientific">Hypsibius exemplaris</name>
    <name type="common">Freshwater tardigrade</name>
    <dbReference type="NCBI Taxonomy" id="2072580"/>
    <lineage>
        <taxon>Eukaryota</taxon>
        <taxon>Metazoa</taxon>
        <taxon>Ecdysozoa</taxon>
        <taxon>Tardigrada</taxon>
        <taxon>Eutardigrada</taxon>
        <taxon>Parachela</taxon>
        <taxon>Hypsibioidea</taxon>
        <taxon>Hypsibiidae</taxon>
        <taxon>Hypsibius</taxon>
    </lineage>
</organism>
<dbReference type="EMBL" id="MTYJ01000078">
    <property type="protein sequence ID" value="OQV16088.1"/>
    <property type="molecule type" value="Genomic_DNA"/>
</dbReference>
<protein>
    <recommendedName>
        <fullName evidence="1">Bulb-type lectin domain-containing protein</fullName>
    </recommendedName>
</protein>